<keyword evidence="4" id="KW-1185">Reference proteome</keyword>
<evidence type="ECO:0000256" key="1">
    <source>
        <dbReference type="SAM" id="SignalP"/>
    </source>
</evidence>
<accession>A0ABY1R582</accession>
<dbReference type="InterPro" id="IPR025665">
    <property type="entry name" value="Beta-barrel_OMP_2"/>
</dbReference>
<feature type="domain" description="Outer membrane protein beta-barrel" evidence="2">
    <location>
        <begin position="18"/>
        <end position="192"/>
    </location>
</feature>
<dbReference type="RefSeq" id="WP_283417700.1">
    <property type="nucleotide sequence ID" value="NZ_FXUO01000008.1"/>
</dbReference>
<name>A0ABY1R582_9FLAO</name>
<evidence type="ECO:0000313" key="4">
    <source>
        <dbReference type="Proteomes" id="UP001158050"/>
    </source>
</evidence>
<dbReference type="Proteomes" id="UP001158050">
    <property type="component" value="Unassembled WGS sequence"/>
</dbReference>
<organism evidence="3 4">
    <name type="scientific">Epilithonimonas pallida</name>
    <dbReference type="NCBI Taxonomy" id="373671"/>
    <lineage>
        <taxon>Bacteria</taxon>
        <taxon>Pseudomonadati</taxon>
        <taxon>Bacteroidota</taxon>
        <taxon>Flavobacteriia</taxon>
        <taxon>Flavobacteriales</taxon>
        <taxon>Weeksellaceae</taxon>
        <taxon>Chryseobacterium group</taxon>
        <taxon>Epilithonimonas</taxon>
    </lineage>
</organism>
<comment type="caution">
    <text evidence="3">The sequence shown here is derived from an EMBL/GenBank/DDBJ whole genome shotgun (WGS) entry which is preliminary data.</text>
</comment>
<feature type="chain" id="PRO_5047350045" evidence="1">
    <location>
        <begin position="19"/>
        <end position="218"/>
    </location>
</feature>
<evidence type="ECO:0000259" key="2">
    <source>
        <dbReference type="Pfam" id="PF13568"/>
    </source>
</evidence>
<evidence type="ECO:0000313" key="3">
    <source>
        <dbReference type="EMBL" id="SMP96109.1"/>
    </source>
</evidence>
<dbReference type="Pfam" id="PF13568">
    <property type="entry name" value="OMP_b-brl_2"/>
    <property type="match status" value="1"/>
</dbReference>
<protein>
    <submittedName>
        <fullName evidence="3">Outer membrane protein beta-barrel domain-containing protein</fullName>
    </submittedName>
</protein>
<keyword evidence="1" id="KW-0732">Signal</keyword>
<proteinExistence type="predicted"/>
<dbReference type="EMBL" id="FXUO01000008">
    <property type="protein sequence ID" value="SMP96109.1"/>
    <property type="molecule type" value="Genomic_DNA"/>
</dbReference>
<sequence>MKKLAIIYSLVLFGFANAQSIKYGVTGSVHKGSIAGIHGVSKGDFGGSLGVFADFSLVTNDIYDSAWLYFTPQLEVFTIGEKGDWNEDKVDYQKYSNVYVGVPLYIKYFLKNHGYKGDIYIMAGPKFEFLVSENTKEDDAVKEAVFTGYDPYKFGLGQKIKKFSYGVSVKVGARVNDKLEAFIRFDRGLSKIYPDYTKTATYNRFLGIGVNYYLGETY</sequence>
<feature type="signal peptide" evidence="1">
    <location>
        <begin position="1"/>
        <end position="18"/>
    </location>
</feature>
<reference evidence="3 4" key="1">
    <citation type="submission" date="2017-05" db="EMBL/GenBank/DDBJ databases">
        <authorList>
            <person name="Varghese N."/>
            <person name="Submissions S."/>
        </authorList>
    </citation>
    <scope>NUCLEOTIDE SEQUENCE [LARGE SCALE GENOMIC DNA]</scope>
    <source>
        <strain evidence="3 4">DSM 18015</strain>
    </source>
</reference>
<gene>
    <name evidence="3" type="ORF">SAMN05421679_108102</name>
</gene>